<evidence type="ECO:0000313" key="5">
    <source>
        <dbReference type="Proteomes" id="UP000569732"/>
    </source>
</evidence>
<dbReference type="RefSeq" id="WP_180568323.1">
    <property type="nucleotide sequence ID" value="NZ_JACCKB010000012.1"/>
</dbReference>
<dbReference type="Pfam" id="PF00571">
    <property type="entry name" value="CBS"/>
    <property type="match status" value="2"/>
</dbReference>
<feature type="domain" description="CBS" evidence="3">
    <location>
        <begin position="12"/>
        <end position="68"/>
    </location>
</feature>
<accession>A0A853IAM3</accession>
<protein>
    <submittedName>
        <fullName evidence="4">CBS domain-containing protein</fullName>
    </submittedName>
</protein>
<dbReference type="AlphaFoldDB" id="A0A853IAM3"/>
<comment type="caution">
    <text evidence="4">The sequence shown here is derived from an EMBL/GenBank/DDBJ whole genome shotgun (WGS) entry which is preliminary data.</text>
</comment>
<organism evidence="4 5">
    <name type="scientific">Spartinivicinus marinus</name>
    <dbReference type="NCBI Taxonomy" id="2994442"/>
    <lineage>
        <taxon>Bacteria</taxon>
        <taxon>Pseudomonadati</taxon>
        <taxon>Pseudomonadota</taxon>
        <taxon>Gammaproteobacteria</taxon>
        <taxon>Oceanospirillales</taxon>
        <taxon>Zooshikellaceae</taxon>
        <taxon>Spartinivicinus</taxon>
    </lineage>
</organism>
<name>A0A853IAM3_9GAMM</name>
<dbReference type="SMART" id="SM00116">
    <property type="entry name" value="CBS"/>
    <property type="match status" value="2"/>
</dbReference>
<dbReference type="CDD" id="cd04629">
    <property type="entry name" value="CBS_pair_bac"/>
    <property type="match status" value="1"/>
</dbReference>
<dbReference type="PROSITE" id="PS51371">
    <property type="entry name" value="CBS"/>
    <property type="match status" value="2"/>
</dbReference>
<evidence type="ECO:0000256" key="2">
    <source>
        <dbReference type="PROSITE-ProRule" id="PRU00703"/>
    </source>
</evidence>
<reference evidence="4 5" key="1">
    <citation type="submission" date="2020-07" db="EMBL/GenBank/DDBJ databases">
        <title>Endozoicomonas sp. nov., isolated from sediment.</title>
        <authorList>
            <person name="Gu T."/>
        </authorList>
    </citation>
    <scope>NUCLEOTIDE SEQUENCE [LARGE SCALE GENOMIC DNA]</scope>
    <source>
        <strain evidence="4 5">SM1973</strain>
    </source>
</reference>
<sequence>MKETSIRVADYMTEHHQPIHCGTPLNEVVERLIHDHLTGLPVVDEHKRVIGFVSEQDCVKQALEGSYYCNQNARVNEVMQKDVLTVSPNDDIIDVAQRIINHQPKIYPVVENEKLVGIITRSDILRALTKHSTQCY</sequence>
<dbReference type="InterPro" id="IPR051257">
    <property type="entry name" value="Diverse_CBS-Domain"/>
</dbReference>
<evidence type="ECO:0000259" key="3">
    <source>
        <dbReference type="PROSITE" id="PS51371"/>
    </source>
</evidence>
<proteinExistence type="predicted"/>
<keyword evidence="5" id="KW-1185">Reference proteome</keyword>
<dbReference type="InterPro" id="IPR044729">
    <property type="entry name" value="CBS_bac"/>
</dbReference>
<dbReference type="PANTHER" id="PTHR43080">
    <property type="entry name" value="CBS DOMAIN-CONTAINING PROTEIN CBSX3, MITOCHONDRIAL"/>
    <property type="match status" value="1"/>
</dbReference>
<dbReference type="EMBL" id="JACCKB010000012">
    <property type="protein sequence ID" value="NYZ66295.1"/>
    <property type="molecule type" value="Genomic_DNA"/>
</dbReference>
<dbReference type="Gene3D" id="3.10.580.10">
    <property type="entry name" value="CBS-domain"/>
    <property type="match status" value="1"/>
</dbReference>
<keyword evidence="1 2" id="KW-0129">CBS domain</keyword>
<feature type="domain" description="CBS" evidence="3">
    <location>
        <begin position="79"/>
        <end position="134"/>
    </location>
</feature>
<gene>
    <name evidence="4" type="ORF">H0A36_09755</name>
</gene>
<dbReference type="InterPro" id="IPR000644">
    <property type="entry name" value="CBS_dom"/>
</dbReference>
<dbReference type="SUPFAM" id="SSF54631">
    <property type="entry name" value="CBS-domain pair"/>
    <property type="match status" value="1"/>
</dbReference>
<dbReference type="InterPro" id="IPR046342">
    <property type="entry name" value="CBS_dom_sf"/>
</dbReference>
<dbReference type="PANTHER" id="PTHR43080:SF2">
    <property type="entry name" value="CBS DOMAIN-CONTAINING PROTEIN"/>
    <property type="match status" value="1"/>
</dbReference>
<evidence type="ECO:0000256" key="1">
    <source>
        <dbReference type="ARBA" id="ARBA00023122"/>
    </source>
</evidence>
<dbReference type="Proteomes" id="UP000569732">
    <property type="component" value="Unassembled WGS sequence"/>
</dbReference>
<evidence type="ECO:0000313" key="4">
    <source>
        <dbReference type="EMBL" id="NYZ66295.1"/>
    </source>
</evidence>